<feature type="region of interest" description="Disordered" evidence="1">
    <location>
        <begin position="115"/>
        <end position="177"/>
    </location>
</feature>
<evidence type="ECO:0000313" key="3">
    <source>
        <dbReference type="EMBL" id="PMC61846.1"/>
    </source>
</evidence>
<accession>A0A2N6SXU5</accession>
<sequence length="177" mass="17291">MDGMMGEVSGGAGYAGPSGHEGPASACGLDGADALGGAVPLDRVAGEGMILEIGGEYFDLGPSTADTDGDGIADSVTLADDRGLSIFSDVDGDGAVDHVTTVLFDGTYETWTAASADASEEVPEDAPGATSGAASESSAGNSGGTSSGVSGDAAEAGGSPSTWGVHEWERGERGRWA</sequence>
<reference evidence="3 4" key="1">
    <citation type="submission" date="2017-09" db="EMBL/GenBank/DDBJ databases">
        <title>Bacterial strain isolated from the female urinary microbiota.</title>
        <authorList>
            <person name="Thomas-White K."/>
            <person name="Kumar N."/>
            <person name="Forster S."/>
            <person name="Putonti C."/>
            <person name="Lawley T."/>
            <person name="Wolfe A.J."/>
        </authorList>
    </citation>
    <scope>NUCLEOTIDE SEQUENCE [LARGE SCALE GENOMIC DNA]</scope>
    <source>
        <strain evidence="3 4">UMB0908</strain>
    </source>
</reference>
<feature type="compositionally biased region" description="Basic and acidic residues" evidence="1">
    <location>
        <begin position="166"/>
        <end position="177"/>
    </location>
</feature>
<proteinExistence type="predicted"/>
<comment type="caution">
    <text evidence="3">The sequence shown here is derived from an EMBL/GenBank/DDBJ whole genome shotgun (WGS) entry which is preliminary data.</text>
</comment>
<dbReference type="RefSeq" id="WP_102213617.1">
    <property type="nucleotide sequence ID" value="NZ_PNHF01000020.1"/>
</dbReference>
<feature type="compositionally biased region" description="Low complexity" evidence="1">
    <location>
        <begin position="126"/>
        <end position="140"/>
    </location>
</feature>
<dbReference type="AlphaFoldDB" id="A0A2N6SXU5"/>
<feature type="domain" description="DUF6802" evidence="2">
    <location>
        <begin position="60"/>
        <end position="113"/>
    </location>
</feature>
<organism evidence="3 4">
    <name type="scientific">Corynebacterium xerosis</name>
    <dbReference type="NCBI Taxonomy" id="1725"/>
    <lineage>
        <taxon>Bacteria</taxon>
        <taxon>Bacillati</taxon>
        <taxon>Actinomycetota</taxon>
        <taxon>Actinomycetes</taxon>
        <taxon>Mycobacteriales</taxon>
        <taxon>Corynebacteriaceae</taxon>
        <taxon>Corynebacterium</taxon>
    </lineage>
</organism>
<evidence type="ECO:0000313" key="4">
    <source>
        <dbReference type="Proteomes" id="UP000235363"/>
    </source>
</evidence>
<name>A0A2N6SXU5_9CORY</name>
<dbReference type="InterPro" id="IPR046543">
    <property type="entry name" value="DUF6802"/>
</dbReference>
<protein>
    <recommendedName>
        <fullName evidence="2">DUF6802 domain-containing protein</fullName>
    </recommendedName>
</protein>
<evidence type="ECO:0000259" key="2">
    <source>
        <dbReference type="Pfam" id="PF20615"/>
    </source>
</evidence>
<dbReference type="Proteomes" id="UP000235363">
    <property type="component" value="Unassembled WGS sequence"/>
</dbReference>
<dbReference type="Pfam" id="PF20615">
    <property type="entry name" value="DUF6802"/>
    <property type="match status" value="1"/>
</dbReference>
<evidence type="ECO:0000256" key="1">
    <source>
        <dbReference type="SAM" id="MobiDB-lite"/>
    </source>
</evidence>
<gene>
    <name evidence="3" type="ORF">CJ204_09035</name>
</gene>
<dbReference type="EMBL" id="PNHF01000020">
    <property type="protein sequence ID" value="PMC61846.1"/>
    <property type="molecule type" value="Genomic_DNA"/>
</dbReference>
<feature type="region of interest" description="Disordered" evidence="1">
    <location>
        <begin position="1"/>
        <end position="23"/>
    </location>
</feature>